<protein>
    <submittedName>
        <fullName evidence="1">Uncharacterized protein</fullName>
    </submittedName>
</protein>
<proteinExistence type="predicted"/>
<evidence type="ECO:0000313" key="2">
    <source>
        <dbReference type="Proteomes" id="UP001056120"/>
    </source>
</evidence>
<name>A0ACB9IZ93_9ASTR</name>
<keyword evidence="2" id="KW-1185">Reference proteome</keyword>
<reference evidence="2" key="1">
    <citation type="journal article" date="2022" name="Mol. Ecol. Resour.">
        <title>The genomes of chicory, endive, great burdock and yacon provide insights into Asteraceae palaeo-polyploidization history and plant inulin production.</title>
        <authorList>
            <person name="Fan W."/>
            <person name="Wang S."/>
            <person name="Wang H."/>
            <person name="Wang A."/>
            <person name="Jiang F."/>
            <person name="Liu H."/>
            <person name="Zhao H."/>
            <person name="Xu D."/>
            <person name="Zhang Y."/>
        </authorList>
    </citation>
    <scope>NUCLEOTIDE SEQUENCE [LARGE SCALE GENOMIC DNA]</scope>
    <source>
        <strain evidence="2">cv. Yunnan</strain>
    </source>
</reference>
<sequence>MTLKVTGLLLNATVELAQASSGSLLLLVQPTRLYAASDPHPQLLSSSTGRRRFVDLLMYICNSSTKSQEQVSDSFDAYDLTVIITGL</sequence>
<reference evidence="1 2" key="2">
    <citation type="journal article" date="2022" name="Mol. Ecol. Resour.">
        <title>The genomes of chicory, endive, great burdock and yacon provide insights into Asteraceae paleo-polyploidization history and plant inulin production.</title>
        <authorList>
            <person name="Fan W."/>
            <person name="Wang S."/>
            <person name="Wang H."/>
            <person name="Wang A."/>
            <person name="Jiang F."/>
            <person name="Liu H."/>
            <person name="Zhao H."/>
            <person name="Xu D."/>
            <person name="Zhang Y."/>
        </authorList>
    </citation>
    <scope>NUCLEOTIDE SEQUENCE [LARGE SCALE GENOMIC DNA]</scope>
    <source>
        <strain evidence="2">cv. Yunnan</strain>
        <tissue evidence="1">Leaves</tissue>
    </source>
</reference>
<evidence type="ECO:0000313" key="1">
    <source>
        <dbReference type="EMBL" id="KAI3812776.1"/>
    </source>
</evidence>
<dbReference type="Proteomes" id="UP001056120">
    <property type="component" value="Linkage Group LG06"/>
</dbReference>
<accession>A0ACB9IZ93</accession>
<comment type="caution">
    <text evidence="1">The sequence shown here is derived from an EMBL/GenBank/DDBJ whole genome shotgun (WGS) entry which is preliminary data.</text>
</comment>
<dbReference type="EMBL" id="CM042023">
    <property type="protein sequence ID" value="KAI3812776.1"/>
    <property type="molecule type" value="Genomic_DNA"/>
</dbReference>
<organism evidence="1 2">
    <name type="scientific">Smallanthus sonchifolius</name>
    <dbReference type="NCBI Taxonomy" id="185202"/>
    <lineage>
        <taxon>Eukaryota</taxon>
        <taxon>Viridiplantae</taxon>
        <taxon>Streptophyta</taxon>
        <taxon>Embryophyta</taxon>
        <taxon>Tracheophyta</taxon>
        <taxon>Spermatophyta</taxon>
        <taxon>Magnoliopsida</taxon>
        <taxon>eudicotyledons</taxon>
        <taxon>Gunneridae</taxon>
        <taxon>Pentapetalae</taxon>
        <taxon>asterids</taxon>
        <taxon>campanulids</taxon>
        <taxon>Asterales</taxon>
        <taxon>Asteraceae</taxon>
        <taxon>Asteroideae</taxon>
        <taxon>Heliantheae alliance</taxon>
        <taxon>Millerieae</taxon>
        <taxon>Smallanthus</taxon>
    </lineage>
</organism>
<gene>
    <name evidence="1" type="ORF">L1987_17488</name>
</gene>